<dbReference type="OrthoDB" id="319826at2759"/>
<dbReference type="AlphaFoldDB" id="A0A1R2D1X5"/>
<sequence length="288" mass="33196">MQRLESLLSQFTTAFYSDNFSELLSLQESIQSACASDPLLTNLSLNNSEFAKFKEDSYFYEQSLSHLSNSDWELVSNHQDIIVESHYSGADFYTRASVLINATIFETLSVINEEDLLPSWIHPLSQVSVLSSPARFKKLMRYSFWFPWPLANRECYLEFSAYPVPESQGMIIIMRSPKSEFLHVQLPPVTPDIERMSVPLGCLLVQYINPVLTKVSILVQANATEIRQSMLPEWLVNFGKKQMMYFLMDSLRISVMNFPGSEYENRVTNNPGFYSFLRKVLEKDVMIN</sequence>
<keyword evidence="2" id="KW-1185">Reference proteome</keyword>
<name>A0A1R2D1X5_9CILI</name>
<evidence type="ECO:0000313" key="2">
    <source>
        <dbReference type="Proteomes" id="UP000187209"/>
    </source>
</evidence>
<dbReference type="InterPro" id="IPR023393">
    <property type="entry name" value="START-like_dom_sf"/>
</dbReference>
<reference evidence="1 2" key="1">
    <citation type="submission" date="2016-11" db="EMBL/GenBank/DDBJ databases">
        <title>The macronuclear genome of Stentor coeruleus: a giant cell with tiny introns.</title>
        <authorList>
            <person name="Slabodnick M."/>
            <person name="Ruby J.G."/>
            <person name="Reiff S.B."/>
            <person name="Swart E.C."/>
            <person name="Gosai S."/>
            <person name="Prabakaran S."/>
            <person name="Witkowska E."/>
            <person name="Larue G.E."/>
            <person name="Fisher S."/>
            <person name="Freeman R.M."/>
            <person name="Gunawardena J."/>
            <person name="Chu W."/>
            <person name="Stover N.A."/>
            <person name="Gregory B.D."/>
            <person name="Nowacki M."/>
            <person name="Derisi J."/>
            <person name="Roy S.W."/>
            <person name="Marshall W.F."/>
            <person name="Sood P."/>
        </authorList>
    </citation>
    <scope>NUCLEOTIDE SEQUENCE [LARGE SCALE GENOMIC DNA]</scope>
    <source>
        <strain evidence="1">WM001</strain>
    </source>
</reference>
<evidence type="ECO:0000313" key="1">
    <source>
        <dbReference type="EMBL" id="OMJ95216.1"/>
    </source>
</evidence>
<protein>
    <recommendedName>
        <fullName evidence="3">START domain-containing protein</fullName>
    </recommendedName>
</protein>
<dbReference type="SUPFAM" id="SSF55961">
    <property type="entry name" value="Bet v1-like"/>
    <property type="match status" value="1"/>
</dbReference>
<accession>A0A1R2D1X5</accession>
<gene>
    <name evidence="1" type="ORF">SteCoe_1422</name>
</gene>
<evidence type="ECO:0008006" key="3">
    <source>
        <dbReference type="Google" id="ProtNLM"/>
    </source>
</evidence>
<dbReference type="EMBL" id="MPUH01000015">
    <property type="protein sequence ID" value="OMJ95216.1"/>
    <property type="molecule type" value="Genomic_DNA"/>
</dbReference>
<proteinExistence type="predicted"/>
<organism evidence="1 2">
    <name type="scientific">Stentor coeruleus</name>
    <dbReference type="NCBI Taxonomy" id="5963"/>
    <lineage>
        <taxon>Eukaryota</taxon>
        <taxon>Sar</taxon>
        <taxon>Alveolata</taxon>
        <taxon>Ciliophora</taxon>
        <taxon>Postciliodesmatophora</taxon>
        <taxon>Heterotrichea</taxon>
        <taxon>Heterotrichida</taxon>
        <taxon>Stentoridae</taxon>
        <taxon>Stentor</taxon>
    </lineage>
</organism>
<dbReference type="Proteomes" id="UP000187209">
    <property type="component" value="Unassembled WGS sequence"/>
</dbReference>
<dbReference type="Gene3D" id="3.30.530.20">
    <property type="match status" value="1"/>
</dbReference>
<comment type="caution">
    <text evidence="1">The sequence shown here is derived from an EMBL/GenBank/DDBJ whole genome shotgun (WGS) entry which is preliminary data.</text>
</comment>